<dbReference type="OrthoDB" id="9780299at2"/>
<dbReference type="GO" id="GO:0006352">
    <property type="term" value="P:DNA-templated transcription initiation"/>
    <property type="evidence" value="ECO:0007669"/>
    <property type="project" value="InterPro"/>
</dbReference>
<dbReference type="InterPro" id="IPR013249">
    <property type="entry name" value="RNA_pol_sigma70_r4_t2"/>
</dbReference>
<dbReference type="Pfam" id="PF04542">
    <property type="entry name" value="Sigma70_r2"/>
    <property type="match status" value="1"/>
</dbReference>
<dbReference type="SUPFAM" id="SSF88946">
    <property type="entry name" value="Sigma2 domain of RNA polymerase sigma factors"/>
    <property type="match status" value="1"/>
</dbReference>
<dbReference type="InterPro" id="IPR046531">
    <property type="entry name" value="DUF6596"/>
</dbReference>
<dbReference type="KEGG" id="sna:Snas_0199"/>
<proteinExistence type="inferred from homology"/>
<dbReference type="PANTHER" id="PTHR47756">
    <property type="entry name" value="BLL6612 PROTEIN-RELATED"/>
    <property type="match status" value="1"/>
</dbReference>
<organism evidence="8 9">
    <name type="scientific">Stackebrandtia nassauensis (strain DSM 44728 / CIP 108903 / NRRL B-16338 / NBRC 102104 / LLR-40K-21)</name>
    <dbReference type="NCBI Taxonomy" id="446470"/>
    <lineage>
        <taxon>Bacteria</taxon>
        <taxon>Bacillati</taxon>
        <taxon>Actinomycetota</taxon>
        <taxon>Actinomycetes</taxon>
        <taxon>Glycomycetales</taxon>
        <taxon>Glycomycetaceae</taxon>
        <taxon>Stackebrandtia</taxon>
    </lineage>
</organism>
<keyword evidence="3" id="KW-0731">Sigma factor</keyword>
<dbReference type="GO" id="GO:0003677">
    <property type="term" value="F:DNA binding"/>
    <property type="evidence" value="ECO:0007669"/>
    <property type="project" value="InterPro"/>
</dbReference>
<accession>D3Q1S0</accession>
<sequence length="405" mass="44600">MTAADTVERVYREQRTRMLAALVRAFGDIELAEETLHEACAQAMDSWAAGVPDDPVGWLVTVARNRGVDWIRRARVGREKAELAGARAETVDIEPDPNSLVDVGDDRLSLVFACCHPDLELRARVALTLQVVAGLTAAQIARVFLLTESGLAQRLVRAKRKLRDTGASFEVPPDHRLPERLSGVLAVVYLIFTQGYTAEPGSRDHGELRDEAIRLGTLIATLFPDEPEVLGLLALMLLHDARSAARYDPSGELVLHADQDRSTWDHEQIAEGVALLGRALRHGAAGPYLLRATIAALHTRPTTDWPHIVGLYRTLMDVDDSPVVALNHAVAVAMDQGPAVGLALVDELDLPTFHLFHATRADLLRRLDRRDEAATAYRRASELATNPADRRFLDRRLRELGPDHG</sequence>
<dbReference type="InterPro" id="IPR036388">
    <property type="entry name" value="WH-like_DNA-bd_sf"/>
</dbReference>
<dbReference type="EMBL" id="CP001778">
    <property type="protein sequence ID" value="ADD39918.1"/>
    <property type="molecule type" value="Genomic_DNA"/>
</dbReference>
<protein>
    <submittedName>
        <fullName evidence="8">Putative RNA polymerase, sigma-24 subunit, ECF subfamily</fullName>
    </submittedName>
</protein>
<dbReference type="Gene3D" id="1.10.10.10">
    <property type="entry name" value="Winged helix-like DNA-binding domain superfamily/Winged helix DNA-binding domain"/>
    <property type="match status" value="1"/>
</dbReference>
<evidence type="ECO:0000256" key="2">
    <source>
        <dbReference type="ARBA" id="ARBA00023015"/>
    </source>
</evidence>
<dbReference type="GO" id="GO:0016987">
    <property type="term" value="F:sigma factor activity"/>
    <property type="evidence" value="ECO:0007669"/>
    <property type="project" value="UniProtKB-KW"/>
</dbReference>
<dbReference type="STRING" id="446470.Snas_0199"/>
<feature type="domain" description="DUF6596" evidence="7">
    <location>
        <begin position="180"/>
        <end position="279"/>
    </location>
</feature>
<dbReference type="InterPro" id="IPR007627">
    <property type="entry name" value="RNA_pol_sigma70_r2"/>
</dbReference>
<dbReference type="Gene3D" id="1.10.1740.10">
    <property type="match status" value="1"/>
</dbReference>
<dbReference type="RefSeq" id="WP_013015489.1">
    <property type="nucleotide sequence ID" value="NC_013947.1"/>
</dbReference>
<dbReference type="eggNOG" id="COG4941">
    <property type="taxonomic scope" value="Bacteria"/>
</dbReference>
<reference evidence="8 9" key="1">
    <citation type="journal article" date="2009" name="Stand. Genomic Sci.">
        <title>Complete genome sequence of Stackebrandtia nassauensis type strain (LLR-40K-21).</title>
        <authorList>
            <person name="Munk C."/>
            <person name="Lapidus A."/>
            <person name="Copeland A."/>
            <person name="Jando M."/>
            <person name="Mayilraj S."/>
            <person name="Glavina Del Rio T."/>
            <person name="Nolan M."/>
            <person name="Chen F."/>
            <person name="Lucas S."/>
            <person name="Tice H."/>
            <person name="Cheng J.F."/>
            <person name="Han C."/>
            <person name="Detter J.C."/>
            <person name="Bruce D."/>
            <person name="Goodwin L."/>
            <person name="Chain P."/>
            <person name="Pitluck S."/>
            <person name="Goker M."/>
            <person name="Ovchinikova G."/>
            <person name="Pati A."/>
            <person name="Ivanova N."/>
            <person name="Mavromatis K."/>
            <person name="Chen A."/>
            <person name="Palaniappan K."/>
            <person name="Land M."/>
            <person name="Hauser L."/>
            <person name="Chang Y.J."/>
            <person name="Jeffries C.D."/>
            <person name="Bristow J."/>
            <person name="Eisen J.A."/>
            <person name="Markowitz V."/>
            <person name="Hugenholtz P."/>
            <person name="Kyrpides N.C."/>
            <person name="Klenk H.P."/>
        </authorList>
    </citation>
    <scope>NUCLEOTIDE SEQUENCE [LARGE SCALE GENOMIC DNA]</scope>
    <source>
        <strain evidence="9">DSM 44728 / CIP 108903 / NRRL B-16338 / NBRC 102104 / LLR-40K-21</strain>
    </source>
</reference>
<dbReference type="InterPro" id="IPR013325">
    <property type="entry name" value="RNA_pol_sigma_r2"/>
</dbReference>
<evidence type="ECO:0000256" key="3">
    <source>
        <dbReference type="ARBA" id="ARBA00023082"/>
    </source>
</evidence>
<comment type="similarity">
    <text evidence="1">Belongs to the sigma-70 factor family. ECF subfamily.</text>
</comment>
<evidence type="ECO:0000256" key="1">
    <source>
        <dbReference type="ARBA" id="ARBA00010641"/>
    </source>
</evidence>
<feature type="domain" description="RNA polymerase sigma-70 region 2" evidence="5">
    <location>
        <begin position="13"/>
        <end position="75"/>
    </location>
</feature>
<dbReference type="Pfam" id="PF20239">
    <property type="entry name" value="DUF6596"/>
    <property type="match status" value="1"/>
</dbReference>
<feature type="domain" description="RNA polymerase sigma factor 70 region 4 type 2" evidence="6">
    <location>
        <begin position="113"/>
        <end position="162"/>
    </location>
</feature>
<dbReference type="AlphaFoldDB" id="D3Q1S0"/>
<dbReference type="InterPro" id="IPR013324">
    <property type="entry name" value="RNA_pol_sigma_r3/r4-like"/>
</dbReference>
<evidence type="ECO:0000256" key="4">
    <source>
        <dbReference type="ARBA" id="ARBA00023163"/>
    </source>
</evidence>
<evidence type="ECO:0000259" key="5">
    <source>
        <dbReference type="Pfam" id="PF04542"/>
    </source>
</evidence>
<keyword evidence="4" id="KW-0804">Transcription</keyword>
<gene>
    <name evidence="8" type="ordered locus">Snas_0199</name>
</gene>
<keyword evidence="9" id="KW-1185">Reference proteome</keyword>
<evidence type="ECO:0000259" key="7">
    <source>
        <dbReference type="Pfam" id="PF20239"/>
    </source>
</evidence>
<dbReference type="HOGENOM" id="CLU_035311_1_0_11"/>
<dbReference type="SUPFAM" id="SSF88659">
    <property type="entry name" value="Sigma3 and sigma4 domains of RNA polymerase sigma factors"/>
    <property type="match status" value="1"/>
</dbReference>
<keyword evidence="2" id="KW-0805">Transcription regulation</keyword>
<name>D3Q1S0_STANL</name>
<dbReference type="Proteomes" id="UP000000844">
    <property type="component" value="Chromosome"/>
</dbReference>
<dbReference type="Pfam" id="PF08281">
    <property type="entry name" value="Sigma70_r4_2"/>
    <property type="match status" value="1"/>
</dbReference>
<evidence type="ECO:0000313" key="8">
    <source>
        <dbReference type="EMBL" id="ADD39918.1"/>
    </source>
</evidence>
<evidence type="ECO:0000313" key="9">
    <source>
        <dbReference type="Proteomes" id="UP000000844"/>
    </source>
</evidence>
<dbReference type="PANTHER" id="PTHR47756:SF2">
    <property type="entry name" value="BLL6612 PROTEIN"/>
    <property type="match status" value="1"/>
</dbReference>
<evidence type="ECO:0000259" key="6">
    <source>
        <dbReference type="Pfam" id="PF08281"/>
    </source>
</evidence>